<dbReference type="RefSeq" id="WP_272178521.1">
    <property type="nucleotide sequence ID" value="NZ_JAQOSK010000022.1"/>
</dbReference>
<dbReference type="EMBL" id="JAQOSK010000022">
    <property type="protein sequence ID" value="MDC2960373.1"/>
    <property type="molecule type" value="Genomic_DNA"/>
</dbReference>
<protein>
    <submittedName>
        <fullName evidence="1">Uncharacterized protein</fullName>
    </submittedName>
</protein>
<name>A0ABT5G672_9ACTN</name>
<accession>A0ABT5G672</accession>
<comment type="caution">
    <text evidence="1">The sequence shown here is derived from an EMBL/GenBank/DDBJ whole genome shotgun (WGS) entry which is preliminary data.</text>
</comment>
<proteinExistence type="predicted"/>
<gene>
    <name evidence="1" type="ORF">PO587_38705</name>
</gene>
<keyword evidence="2" id="KW-1185">Reference proteome</keyword>
<reference evidence="1 2" key="1">
    <citation type="journal article" date="2015" name="Int. J. Syst. Evol. Microbiol.">
        <title>Streptomyces gilvifuscus sp. nov., an actinomycete that produces antibacterial compounds isolated from soil.</title>
        <authorList>
            <person name="Nguyen T.M."/>
            <person name="Kim J."/>
        </authorList>
    </citation>
    <scope>NUCLEOTIDE SEQUENCE [LARGE SCALE GENOMIC DNA]</scope>
    <source>
        <strain evidence="1 2">T113</strain>
    </source>
</reference>
<evidence type="ECO:0000313" key="2">
    <source>
        <dbReference type="Proteomes" id="UP001221328"/>
    </source>
</evidence>
<dbReference type="Proteomes" id="UP001221328">
    <property type="component" value="Unassembled WGS sequence"/>
</dbReference>
<organism evidence="1 2">
    <name type="scientific">Streptomyces gilvifuscus</name>
    <dbReference type="NCBI Taxonomy" id="1550617"/>
    <lineage>
        <taxon>Bacteria</taxon>
        <taxon>Bacillati</taxon>
        <taxon>Actinomycetota</taxon>
        <taxon>Actinomycetes</taxon>
        <taxon>Kitasatosporales</taxon>
        <taxon>Streptomycetaceae</taxon>
        <taxon>Streptomyces</taxon>
    </lineage>
</organism>
<evidence type="ECO:0000313" key="1">
    <source>
        <dbReference type="EMBL" id="MDC2960373.1"/>
    </source>
</evidence>
<sequence>MVRVEPGEEALWRAAADVVAADGRVRRLEEQEAGSQSWEGYARVLGEAAGHRDCLTCCLPVQEHTAP</sequence>